<feature type="compositionally biased region" description="Polar residues" evidence="1">
    <location>
        <begin position="282"/>
        <end position="299"/>
    </location>
</feature>
<evidence type="ECO:0000313" key="4">
    <source>
        <dbReference type="Proteomes" id="UP001552299"/>
    </source>
</evidence>
<feature type="compositionally biased region" description="Polar residues" evidence="1">
    <location>
        <begin position="425"/>
        <end position="435"/>
    </location>
</feature>
<evidence type="ECO:0000256" key="1">
    <source>
        <dbReference type="SAM" id="MobiDB-lite"/>
    </source>
</evidence>
<feature type="compositionally biased region" description="Pro residues" evidence="1">
    <location>
        <begin position="325"/>
        <end position="336"/>
    </location>
</feature>
<dbReference type="InterPro" id="IPR040256">
    <property type="entry name" value="At4g02000-like"/>
</dbReference>
<reference evidence="3 4" key="1">
    <citation type="journal article" date="2024" name="Plant Biotechnol. J.">
        <title>Dendrobium thyrsiflorum genome and its molecular insights into genes involved in important horticultural traits.</title>
        <authorList>
            <person name="Chen B."/>
            <person name="Wang J.Y."/>
            <person name="Zheng P.J."/>
            <person name="Li K.L."/>
            <person name="Liang Y.M."/>
            <person name="Chen X.F."/>
            <person name="Zhang C."/>
            <person name="Zhao X."/>
            <person name="He X."/>
            <person name="Zhang G.Q."/>
            <person name="Liu Z.J."/>
            <person name="Xu Q."/>
        </authorList>
    </citation>
    <scope>NUCLEOTIDE SEQUENCE [LARGE SCALE GENOMIC DNA]</scope>
    <source>
        <strain evidence="3">GZMU011</strain>
    </source>
</reference>
<evidence type="ECO:0000313" key="3">
    <source>
        <dbReference type="EMBL" id="KAL0927854.1"/>
    </source>
</evidence>
<dbReference type="Pfam" id="PF14111">
    <property type="entry name" value="DUF4283"/>
    <property type="match status" value="1"/>
</dbReference>
<comment type="caution">
    <text evidence="3">The sequence shown here is derived from an EMBL/GenBank/DDBJ whole genome shotgun (WGS) entry which is preliminary data.</text>
</comment>
<dbReference type="Proteomes" id="UP001552299">
    <property type="component" value="Unassembled WGS sequence"/>
</dbReference>
<organism evidence="3 4">
    <name type="scientific">Dendrobium thyrsiflorum</name>
    <name type="common">Pinecone-like raceme dendrobium</name>
    <name type="synonym">Orchid</name>
    <dbReference type="NCBI Taxonomy" id="117978"/>
    <lineage>
        <taxon>Eukaryota</taxon>
        <taxon>Viridiplantae</taxon>
        <taxon>Streptophyta</taxon>
        <taxon>Embryophyta</taxon>
        <taxon>Tracheophyta</taxon>
        <taxon>Spermatophyta</taxon>
        <taxon>Magnoliopsida</taxon>
        <taxon>Liliopsida</taxon>
        <taxon>Asparagales</taxon>
        <taxon>Orchidaceae</taxon>
        <taxon>Epidendroideae</taxon>
        <taxon>Malaxideae</taxon>
        <taxon>Dendrobiinae</taxon>
        <taxon>Dendrobium</taxon>
    </lineage>
</organism>
<accession>A0ABD0VS30</accession>
<keyword evidence="4" id="KW-1185">Reference proteome</keyword>
<evidence type="ECO:0000259" key="2">
    <source>
        <dbReference type="Pfam" id="PF14111"/>
    </source>
</evidence>
<name>A0ABD0VS30_DENTH</name>
<dbReference type="AlphaFoldDB" id="A0ABD0VS30"/>
<proteinExistence type="predicted"/>
<feature type="region of interest" description="Disordered" evidence="1">
    <location>
        <begin position="250"/>
        <end position="391"/>
    </location>
</feature>
<feature type="compositionally biased region" description="Pro residues" evidence="1">
    <location>
        <begin position="301"/>
        <end position="312"/>
    </location>
</feature>
<gene>
    <name evidence="3" type="ORF">M5K25_002069</name>
</gene>
<feature type="compositionally biased region" description="Polar residues" evidence="1">
    <location>
        <begin position="340"/>
        <end position="351"/>
    </location>
</feature>
<protein>
    <recommendedName>
        <fullName evidence="2">DUF4283 domain-containing protein</fullName>
    </recommendedName>
</protein>
<feature type="compositionally biased region" description="Polar residues" evidence="1">
    <location>
        <begin position="361"/>
        <end position="370"/>
    </location>
</feature>
<feature type="compositionally biased region" description="Basic residues" evidence="1">
    <location>
        <begin position="270"/>
        <end position="279"/>
    </location>
</feature>
<sequence>MDTMLSSLAFPPLPSSQAGVPPPVLRNWANILDAQDPSSEENIPLSHYPSEPEIIPFSDSVLAKGAQDWGFCLVGYSIGRRPFYEALLGAMGKTWKLKGSFQLLSLSEGFFLLRFSTAEDFDMVWNKGIWFLLGRPFVLQKWHPRFRPKRENFTSVPIWIKIHDLPLACWNSDGISRIASKVGIPLAVDSLTAKKTRLTFARVCVQVDSEATYPEEISISLDGDIFGLKVQYEWRPSPCETCKSLVHSTSFCPLKNPPTDPKPTAGRGRSSSRKPRRRTPSQNGLALNQSLNQSPSNHPNPAMPILPTPPYPSNHLPDSTNAKIPPSPTVPLPSPNAPANSTIQIQQSDNPLSDHLPPSHTLPSIPNLNAPTEEASSSTSASSGSPLSKQPAVISPNKFEILVNHESTLEDPPYVFDSEPPPSDPCSQIAPNPQSKKTPRNYWINLDPYWEMVLEVFSKPCTGNPISDLYSKLRLLKEGIKSNSWASSRNIQTHLDVLHSSHPLAAWLKLQYISPWKPVNPQSSPFWKELCKVAADARNAFHFSLTTTSPLSFYWDPWCRGHSVANMLQGHFSGHNAEVQEFICSGNWAPPVNLPDAIADMIKSIHISASPGPCLLWNNLKALGEV</sequence>
<dbReference type="PANTHER" id="PTHR31286">
    <property type="entry name" value="GLYCINE-RICH CELL WALL STRUCTURAL PROTEIN 1.8-LIKE"/>
    <property type="match status" value="1"/>
</dbReference>
<feature type="domain" description="DUF4283" evidence="2">
    <location>
        <begin position="66"/>
        <end position="149"/>
    </location>
</feature>
<dbReference type="InterPro" id="IPR025558">
    <property type="entry name" value="DUF4283"/>
</dbReference>
<dbReference type="PANTHER" id="PTHR31286:SF180">
    <property type="entry name" value="OS10G0362600 PROTEIN"/>
    <property type="match status" value="1"/>
</dbReference>
<feature type="compositionally biased region" description="Low complexity" evidence="1">
    <location>
        <begin position="371"/>
        <end position="388"/>
    </location>
</feature>
<feature type="region of interest" description="Disordered" evidence="1">
    <location>
        <begin position="410"/>
        <end position="435"/>
    </location>
</feature>
<dbReference type="EMBL" id="JANQDX010000002">
    <property type="protein sequence ID" value="KAL0927854.1"/>
    <property type="molecule type" value="Genomic_DNA"/>
</dbReference>